<feature type="compositionally biased region" description="Polar residues" evidence="1">
    <location>
        <begin position="344"/>
        <end position="354"/>
    </location>
</feature>
<sequence length="354" mass="40340">MTFIHMPERVKCQNLDKDAQNNNVHPNLLDHSIFGFNMYPTTSQKPKPTVKRVRSLDQNTQQHQSEIMKPCEIARVQNPNVRSMYAPREVPKQSRVGSFPATVLPPLNVVKRKPVPIRDEDKPRDTNPPLAETKHDSKTFQEGTKTIQEYDKSAKPQPGYTAPLSSVSQSHQDRNSVGVRAEQPSERKPYPDARKPESPPSVYEQLMDFHRQIMEDVREEEGEPDEEEEEMAAAFASLDYWSEYSNLMKCVDEAISDSMMTGLEFGGHDSTEASKKSSREEKAVPDLEISVRGSGGVSRQQLRKDSVLSSPNELRTRSMPDDFRNGRERNGEQENTATKKQDCGRQSSSWWKFE</sequence>
<feature type="region of interest" description="Disordered" evidence="1">
    <location>
        <begin position="263"/>
        <end position="354"/>
    </location>
</feature>
<dbReference type="GeneID" id="90644506"/>
<organism evidence="2 3">
    <name type="scientific">Cercospora beticola</name>
    <name type="common">Sugarbeet leaf spot fungus</name>
    <dbReference type="NCBI Taxonomy" id="122368"/>
    <lineage>
        <taxon>Eukaryota</taxon>
        <taxon>Fungi</taxon>
        <taxon>Dikarya</taxon>
        <taxon>Ascomycota</taxon>
        <taxon>Pezizomycotina</taxon>
        <taxon>Dothideomycetes</taxon>
        <taxon>Dothideomycetidae</taxon>
        <taxon>Mycosphaerellales</taxon>
        <taxon>Mycosphaerellaceae</taxon>
        <taxon>Cercospora</taxon>
    </lineage>
</organism>
<evidence type="ECO:0000313" key="2">
    <source>
        <dbReference type="EMBL" id="WPB04214.1"/>
    </source>
</evidence>
<feature type="compositionally biased region" description="Basic and acidic residues" evidence="1">
    <location>
        <begin position="314"/>
        <end position="343"/>
    </location>
</feature>
<dbReference type="Proteomes" id="UP001302367">
    <property type="component" value="Chromosome 5"/>
</dbReference>
<feature type="compositionally biased region" description="Basic and acidic residues" evidence="1">
    <location>
        <begin position="266"/>
        <end position="285"/>
    </location>
</feature>
<protein>
    <submittedName>
        <fullName evidence="2">Uncharacterized protein</fullName>
    </submittedName>
</protein>
<feature type="compositionally biased region" description="Basic and acidic residues" evidence="1">
    <location>
        <begin position="207"/>
        <end position="216"/>
    </location>
</feature>
<proteinExistence type="predicted"/>
<feature type="compositionally biased region" description="Basic and acidic residues" evidence="1">
    <location>
        <begin position="183"/>
        <end position="197"/>
    </location>
</feature>
<accession>A0ABZ0NXA8</accession>
<dbReference type="RefSeq" id="XP_065459181.1">
    <property type="nucleotide sequence ID" value="XM_065603109.1"/>
</dbReference>
<feature type="region of interest" description="Disordered" evidence="1">
    <location>
        <begin position="112"/>
        <end position="230"/>
    </location>
</feature>
<gene>
    <name evidence="2" type="ORF">RHO25_008859</name>
</gene>
<dbReference type="EMBL" id="CP134188">
    <property type="protein sequence ID" value="WPB04214.1"/>
    <property type="molecule type" value="Genomic_DNA"/>
</dbReference>
<keyword evidence="3" id="KW-1185">Reference proteome</keyword>
<evidence type="ECO:0000256" key="1">
    <source>
        <dbReference type="SAM" id="MobiDB-lite"/>
    </source>
</evidence>
<reference evidence="2 3" key="1">
    <citation type="submission" date="2023-09" db="EMBL/GenBank/DDBJ databases">
        <title>Complete-Gapless Cercospora beticola genome.</title>
        <authorList>
            <person name="Wyatt N.A."/>
            <person name="Spanner R.E."/>
            <person name="Bolton M.D."/>
        </authorList>
    </citation>
    <scope>NUCLEOTIDE SEQUENCE [LARGE SCALE GENOMIC DNA]</scope>
    <source>
        <strain evidence="2">Cb09-40</strain>
    </source>
</reference>
<feature type="compositionally biased region" description="Acidic residues" evidence="1">
    <location>
        <begin position="217"/>
        <end position="230"/>
    </location>
</feature>
<name>A0ABZ0NXA8_CERBT</name>
<evidence type="ECO:0000313" key="3">
    <source>
        <dbReference type="Proteomes" id="UP001302367"/>
    </source>
</evidence>
<feature type="compositionally biased region" description="Basic and acidic residues" evidence="1">
    <location>
        <begin position="116"/>
        <end position="125"/>
    </location>
</feature>